<gene>
    <name evidence="2" type="ORF">EUGRSUZ_H04782</name>
</gene>
<proteinExistence type="predicted"/>
<protein>
    <submittedName>
        <fullName evidence="2">Uncharacterized protein</fullName>
    </submittedName>
</protein>
<dbReference type="PANTHER" id="PTHR34064">
    <property type="entry name" value="OS04G0672300 PROTEIN"/>
    <property type="match status" value="1"/>
</dbReference>
<evidence type="ECO:0000313" key="2">
    <source>
        <dbReference type="EMBL" id="KCW62116.1"/>
    </source>
</evidence>
<keyword evidence="1" id="KW-0812">Transmembrane</keyword>
<dbReference type="PANTHER" id="PTHR34064:SF5">
    <property type="entry name" value="PROTEIN, PUTATIVE-RELATED"/>
    <property type="match status" value="1"/>
</dbReference>
<name>A0A059B893_EUCGR</name>
<keyword evidence="1" id="KW-1133">Transmembrane helix</keyword>
<dbReference type="OrthoDB" id="1911818at2759"/>
<dbReference type="AlphaFoldDB" id="A0A059B893"/>
<organism evidence="2">
    <name type="scientific">Eucalyptus grandis</name>
    <name type="common">Flooded gum</name>
    <dbReference type="NCBI Taxonomy" id="71139"/>
    <lineage>
        <taxon>Eukaryota</taxon>
        <taxon>Viridiplantae</taxon>
        <taxon>Streptophyta</taxon>
        <taxon>Embryophyta</taxon>
        <taxon>Tracheophyta</taxon>
        <taxon>Spermatophyta</taxon>
        <taxon>Magnoliopsida</taxon>
        <taxon>eudicotyledons</taxon>
        <taxon>Gunneridae</taxon>
        <taxon>Pentapetalae</taxon>
        <taxon>rosids</taxon>
        <taxon>malvids</taxon>
        <taxon>Myrtales</taxon>
        <taxon>Myrtaceae</taxon>
        <taxon>Myrtoideae</taxon>
        <taxon>Eucalypteae</taxon>
        <taxon>Eucalyptus</taxon>
    </lineage>
</organism>
<dbReference type="Gramene" id="KCW62116">
    <property type="protein sequence ID" value="KCW62116"/>
    <property type="gene ID" value="EUGRSUZ_H04782"/>
</dbReference>
<dbReference type="OMA" id="SENQMCL"/>
<accession>A0A059B893</accession>
<keyword evidence="1" id="KW-0472">Membrane</keyword>
<evidence type="ECO:0000256" key="1">
    <source>
        <dbReference type="SAM" id="Phobius"/>
    </source>
</evidence>
<feature type="transmembrane region" description="Helical" evidence="1">
    <location>
        <begin position="233"/>
        <end position="253"/>
    </location>
</feature>
<sequence>MAVDSREHDRTCFPVIADVSRDLPVGCRCFCALDSIIEEDNQHCQLGLYPVFLDEDSLPMKLNCPFHHSQAMDNDVYSISLLPEEDDMSAQCGSKLAVLSLLEVQDPCEKQICFDGHANCEECFDFQKESLEAYSQCVIDIDIEKETGEESKLRDESHGNKNSDSLLANAPRVLQRQVSLKTGEKLAQLLMDHNAMLLNLPNKEKPVTERFHDSSNNRWRRYKRAASFDSRKIVILFSILSSFGTLVLIYLTLRVRQNGTGFEHSS</sequence>
<reference evidence="2" key="1">
    <citation type="submission" date="2013-07" db="EMBL/GenBank/DDBJ databases">
        <title>The genome of Eucalyptus grandis.</title>
        <authorList>
            <person name="Schmutz J."/>
            <person name="Hayes R."/>
            <person name="Myburg A."/>
            <person name="Tuskan G."/>
            <person name="Grattapaglia D."/>
            <person name="Rokhsar D.S."/>
        </authorList>
    </citation>
    <scope>NUCLEOTIDE SEQUENCE</scope>
    <source>
        <tissue evidence="2">Leaf extractions</tissue>
    </source>
</reference>
<dbReference type="eggNOG" id="ENOG502RXFQ">
    <property type="taxonomic scope" value="Eukaryota"/>
</dbReference>
<dbReference type="FunCoup" id="A0A059B893">
    <property type="interactions" value="625"/>
</dbReference>
<dbReference type="InParanoid" id="A0A059B893"/>
<dbReference type="EMBL" id="KK198760">
    <property type="protein sequence ID" value="KCW62116.1"/>
    <property type="molecule type" value="Genomic_DNA"/>
</dbReference>